<comment type="caution">
    <text evidence="2">The sequence shown here is derived from an EMBL/GenBank/DDBJ whole genome shotgun (WGS) entry which is preliminary data.</text>
</comment>
<dbReference type="eggNOG" id="arCOG11871">
    <property type="taxonomic scope" value="Archaea"/>
</dbReference>
<evidence type="ECO:0000313" key="3">
    <source>
        <dbReference type="Proteomes" id="UP000011688"/>
    </source>
</evidence>
<dbReference type="AlphaFoldDB" id="L9XG52"/>
<keyword evidence="1" id="KW-1133">Transmembrane helix</keyword>
<sequence length="82" mass="9128">MSNSKASLSDDLRRAHDESKFHVWNGIGAAIASLFVPLLGALAAYSGYNLVQIMERRWVGVMIGVLGAVNFLMWVVWLLFVF</sequence>
<reference evidence="2 3" key="1">
    <citation type="journal article" date="2014" name="PLoS Genet.">
        <title>Phylogenetically driven sequencing of extremely halophilic archaea reveals strategies for static and dynamic osmo-response.</title>
        <authorList>
            <person name="Becker E.A."/>
            <person name="Seitzer P.M."/>
            <person name="Tritt A."/>
            <person name="Larsen D."/>
            <person name="Krusor M."/>
            <person name="Yao A.I."/>
            <person name="Wu D."/>
            <person name="Madern D."/>
            <person name="Eisen J.A."/>
            <person name="Darling A.E."/>
            <person name="Facciotti M.T."/>
        </authorList>
    </citation>
    <scope>NUCLEOTIDE SEQUENCE [LARGE SCALE GENOMIC DNA]</scope>
    <source>
        <strain evidence="2 3">DSM 10524</strain>
    </source>
</reference>
<accession>L9XG52</accession>
<protein>
    <submittedName>
        <fullName evidence="2">Uncharacterized protein</fullName>
    </submittedName>
</protein>
<feature type="transmembrane region" description="Helical" evidence="1">
    <location>
        <begin position="58"/>
        <end position="80"/>
    </location>
</feature>
<keyword evidence="1" id="KW-0472">Membrane</keyword>
<name>L9XG52_9EURY</name>
<keyword evidence="3" id="KW-1185">Reference proteome</keyword>
<gene>
    <name evidence="2" type="ORF">C491_04801</name>
</gene>
<dbReference type="EMBL" id="AOIB01000014">
    <property type="protein sequence ID" value="ELY59658.1"/>
    <property type="molecule type" value="Genomic_DNA"/>
</dbReference>
<keyword evidence="1" id="KW-0812">Transmembrane</keyword>
<feature type="transmembrane region" description="Helical" evidence="1">
    <location>
        <begin position="21"/>
        <end position="46"/>
    </location>
</feature>
<evidence type="ECO:0000313" key="2">
    <source>
        <dbReference type="EMBL" id="ELY59658.1"/>
    </source>
</evidence>
<evidence type="ECO:0000256" key="1">
    <source>
        <dbReference type="SAM" id="Phobius"/>
    </source>
</evidence>
<proteinExistence type="predicted"/>
<dbReference type="RefSeq" id="WP_005554185.1">
    <property type="nucleotide sequence ID" value="NZ_AOIB01000014.1"/>
</dbReference>
<dbReference type="OrthoDB" id="345989at2157"/>
<dbReference type="Proteomes" id="UP000011688">
    <property type="component" value="Unassembled WGS sequence"/>
</dbReference>
<organism evidence="2 3">
    <name type="scientific">Natronococcus amylolyticus DSM 10524</name>
    <dbReference type="NCBI Taxonomy" id="1227497"/>
    <lineage>
        <taxon>Archaea</taxon>
        <taxon>Methanobacteriati</taxon>
        <taxon>Methanobacteriota</taxon>
        <taxon>Stenosarchaea group</taxon>
        <taxon>Halobacteria</taxon>
        <taxon>Halobacteriales</taxon>
        <taxon>Natrialbaceae</taxon>
        <taxon>Natronococcus</taxon>
    </lineage>
</organism>